<dbReference type="EMBL" id="JACAZF010000016">
    <property type="protein sequence ID" value="KAF7289752.1"/>
    <property type="molecule type" value="Genomic_DNA"/>
</dbReference>
<feature type="domain" description="DUF6533" evidence="2">
    <location>
        <begin position="22"/>
        <end position="66"/>
    </location>
</feature>
<reference evidence="3" key="1">
    <citation type="submission" date="2020-05" db="EMBL/GenBank/DDBJ databases">
        <title>Mycena genomes resolve the evolution of fungal bioluminescence.</title>
        <authorList>
            <person name="Tsai I.J."/>
        </authorList>
    </citation>
    <scope>NUCLEOTIDE SEQUENCE</scope>
    <source>
        <strain evidence="3">171206Taipei</strain>
    </source>
</reference>
<feature type="transmembrane region" description="Helical" evidence="1">
    <location>
        <begin position="94"/>
        <end position="116"/>
    </location>
</feature>
<evidence type="ECO:0000313" key="3">
    <source>
        <dbReference type="EMBL" id="KAF7289752.1"/>
    </source>
</evidence>
<organism evidence="3 4">
    <name type="scientific">Mycena indigotica</name>
    <dbReference type="NCBI Taxonomy" id="2126181"/>
    <lineage>
        <taxon>Eukaryota</taxon>
        <taxon>Fungi</taxon>
        <taxon>Dikarya</taxon>
        <taxon>Basidiomycota</taxon>
        <taxon>Agaricomycotina</taxon>
        <taxon>Agaricomycetes</taxon>
        <taxon>Agaricomycetidae</taxon>
        <taxon>Agaricales</taxon>
        <taxon>Marasmiineae</taxon>
        <taxon>Mycenaceae</taxon>
        <taxon>Mycena</taxon>
    </lineage>
</organism>
<feature type="transmembrane region" description="Helical" evidence="1">
    <location>
        <begin position="128"/>
        <end position="150"/>
    </location>
</feature>
<feature type="transmembrane region" description="Helical" evidence="1">
    <location>
        <begin position="55"/>
        <end position="74"/>
    </location>
</feature>
<dbReference type="Proteomes" id="UP000636479">
    <property type="component" value="Unassembled WGS sequence"/>
</dbReference>
<keyword evidence="4" id="KW-1185">Reference proteome</keyword>
<feature type="transmembrane region" description="Helical" evidence="1">
    <location>
        <begin position="170"/>
        <end position="190"/>
    </location>
</feature>
<dbReference type="AlphaFoldDB" id="A0A8H6S0Q0"/>
<dbReference type="InterPro" id="IPR045340">
    <property type="entry name" value="DUF6533"/>
</dbReference>
<protein>
    <recommendedName>
        <fullName evidence="2">DUF6533 domain-containing protein</fullName>
    </recommendedName>
</protein>
<sequence>MALPDMSQIVGALQDIETTRFAQLASSAIIIFDHVITLDEEVELIWRSSWSMGKILFIINRYYTLFSVVLNNYSLFSASLTDSVRLNFLRWQGWTGMVTAVIAEVILQMRLYALYYQDKKVLALMSTLFVLSLAASAAIMGTVLGGLSAISHLPGTGVTFCIPIGTPQYFFVYWIPMLFFESLLCVLALYRGLRTFRASVSLYQSGRHLVTILIRDSVLYFIVMFASYLTNLMVWLLARQTLLEVPIAFSVALSCVLCNRIVLNVREVKGELDSTAEAVVRNPNRLTFGNDSVGSGSVKSVDSHMYDAEYAPRPNSATPLTTIEMAQLRSMRVDGQYLQQLESGVYERDETSESGRTHGQFVVL</sequence>
<comment type="caution">
    <text evidence="3">The sequence shown here is derived from an EMBL/GenBank/DDBJ whole genome shotgun (WGS) entry which is preliminary data.</text>
</comment>
<proteinExistence type="predicted"/>
<dbReference type="OrthoDB" id="3349377at2759"/>
<evidence type="ECO:0000256" key="1">
    <source>
        <dbReference type="SAM" id="Phobius"/>
    </source>
</evidence>
<accession>A0A8H6S0Q0</accession>
<feature type="transmembrane region" description="Helical" evidence="1">
    <location>
        <begin position="217"/>
        <end position="237"/>
    </location>
</feature>
<dbReference type="Pfam" id="PF20151">
    <property type="entry name" value="DUF6533"/>
    <property type="match status" value="1"/>
</dbReference>
<keyword evidence="1" id="KW-1133">Transmembrane helix</keyword>
<evidence type="ECO:0000313" key="4">
    <source>
        <dbReference type="Proteomes" id="UP000636479"/>
    </source>
</evidence>
<evidence type="ECO:0000259" key="2">
    <source>
        <dbReference type="Pfam" id="PF20151"/>
    </source>
</evidence>
<dbReference type="RefSeq" id="XP_037213481.1">
    <property type="nucleotide sequence ID" value="XM_037369925.1"/>
</dbReference>
<keyword evidence="1" id="KW-0812">Transmembrane</keyword>
<gene>
    <name evidence="3" type="ORF">MIND_01348800</name>
</gene>
<keyword evidence="1" id="KW-0472">Membrane</keyword>
<name>A0A8H6S0Q0_9AGAR</name>
<dbReference type="GeneID" id="59352441"/>